<dbReference type="InterPro" id="IPR036291">
    <property type="entry name" value="NAD(P)-bd_dom_sf"/>
</dbReference>
<accession>A0A9W6FA82</accession>
<dbReference type="Proteomes" id="UP001165080">
    <property type="component" value="Unassembled WGS sequence"/>
</dbReference>
<dbReference type="Gene3D" id="3.40.50.720">
    <property type="entry name" value="NAD(P)-binding Rossmann-like Domain"/>
    <property type="match status" value="1"/>
</dbReference>
<dbReference type="Pfam" id="PF03807">
    <property type="entry name" value="F420_oxidored"/>
    <property type="match status" value="1"/>
</dbReference>
<dbReference type="InterPro" id="IPR008927">
    <property type="entry name" value="6-PGluconate_DH-like_C_sf"/>
</dbReference>
<evidence type="ECO:0000256" key="1">
    <source>
        <dbReference type="ARBA" id="ARBA00023002"/>
    </source>
</evidence>
<proteinExistence type="predicted"/>
<dbReference type="EMBL" id="BRXU01000047">
    <property type="protein sequence ID" value="GLC61530.1"/>
    <property type="molecule type" value="Genomic_DNA"/>
</dbReference>
<dbReference type="GO" id="GO:0006571">
    <property type="term" value="P:tyrosine biosynthetic process"/>
    <property type="evidence" value="ECO:0007669"/>
    <property type="project" value="InterPro"/>
</dbReference>
<keyword evidence="4" id="KW-1185">Reference proteome</keyword>
<dbReference type="InterPro" id="IPR003099">
    <property type="entry name" value="Prephen_DH"/>
</dbReference>
<dbReference type="PANTHER" id="PTHR43207">
    <property type="entry name" value="AROGENATE DEHYDROGENASE-RELATED"/>
    <property type="match status" value="1"/>
</dbReference>
<keyword evidence="1" id="KW-0560">Oxidoreductase</keyword>
<dbReference type="OrthoDB" id="2414662at2759"/>
<dbReference type="GO" id="GO:0033730">
    <property type="term" value="F:arogenate dehydrogenase (NADP+) activity"/>
    <property type="evidence" value="ECO:0007669"/>
    <property type="project" value="InterPro"/>
</dbReference>
<dbReference type="GO" id="GO:0008977">
    <property type="term" value="F:prephenate dehydrogenase (NAD+) activity"/>
    <property type="evidence" value="ECO:0007669"/>
    <property type="project" value="InterPro"/>
</dbReference>
<dbReference type="InterPro" id="IPR028939">
    <property type="entry name" value="P5C_Rdtase_cat_N"/>
</dbReference>
<dbReference type="SUPFAM" id="SSF51735">
    <property type="entry name" value="NAD(P)-binding Rossmann-fold domains"/>
    <property type="match status" value="1"/>
</dbReference>
<dbReference type="InterPro" id="IPR059064">
    <property type="entry name" value="TYRAAT2_C"/>
</dbReference>
<name>A0A9W6FA82_9CHLO</name>
<dbReference type="AlphaFoldDB" id="A0A9W6FA82"/>
<reference evidence="3 4" key="1">
    <citation type="journal article" date="2023" name="Commun. Biol.">
        <title>Reorganization of the ancestral sex-determining regions during the evolution of trioecy in Pleodorina starrii.</title>
        <authorList>
            <person name="Takahashi K."/>
            <person name="Suzuki S."/>
            <person name="Kawai-Toyooka H."/>
            <person name="Yamamoto K."/>
            <person name="Hamaji T."/>
            <person name="Ootsuki R."/>
            <person name="Yamaguchi H."/>
            <person name="Kawachi M."/>
            <person name="Higashiyama T."/>
            <person name="Nozaki H."/>
        </authorList>
    </citation>
    <scope>NUCLEOTIDE SEQUENCE [LARGE SCALE GENOMIC DNA]</scope>
    <source>
        <strain evidence="3 4">NIES-4479</strain>
    </source>
</reference>
<gene>
    <name evidence="3" type="primary">PLEST010470</name>
    <name evidence="3" type="ORF">PLESTB_001766600</name>
</gene>
<evidence type="ECO:0000313" key="4">
    <source>
        <dbReference type="Proteomes" id="UP001165080"/>
    </source>
</evidence>
<sequence length="408" mass="45101">MLSRRGGIRAQLQSNGCSTSTSQLQPVLCLSSCSARTLSAAGRTFVTTMGRALRPQRSLRGIKVLAIDAAQPFDYEHRMRQQRSDECKLKVGIVGFGTFGQFLAKRLVAKGHKVIATSRTPYEEVARKLGVEFFQDVDDFCEEHPEVVLLASSILSTEPVLRNLPVQRLKRNTLFVDVLSVKVFPKQLLLRELPPEVDILCTHPMFGPDSGKGSWAGLNFMYEKVRIGADPKRERRVENFLKFFREEGCNMVEMSCEEHDRQAASTQFITHTVGRVLGTMQLRSTEINTKGFDALLNLVNNTTNDSFELYYGLFLYNQNATDELERLEKAFDTVKKQLFGRLHDIARAQLFPMEDVRSAAAGANGNGRGTNGNGYAAAAALPAAREPLALPAGKEPLASGPANGTIDV</sequence>
<dbReference type="Pfam" id="PF26213">
    <property type="entry name" value="TYRAAT1_C"/>
    <property type="match status" value="1"/>
</dbReference>
<comment type="caution">
    <text evidence="3">The sequence shown here is derived from an EMBL/GenBank/DDBJ whole genome shotgun (WGS) entry which is preliminary data.</text>
</comment>
<dbReference type="PROSITE" id="PS51176">
    <property type="entry name" value="PDH_ADH"/>
    <property type="match status" value="1"/>
</dbReference>
<evidence type="ECO:0000313" key="3">
    <source>
        <dbReference type="EMBL" id="GLC61530.1"/>
    </source>
</evidence>
<organism evidence="3 4">
    <name type="scientific">Pleodorina starrii</name>
    <dbReference type="NCBI Taxonomy" id="330485"/>
    <lineage>
        <taxon>Eukaryota</taxon>
        <taxon>Viridiplantae</taxon>
        <taxon>Chlorophyta</taxon>
        <taxon>core chlorophytes</taxon>
        <taxon>Chlorophyceae</taxon>
        <taxon>CS clade</taxon>
        <taxon>Chlamydomonadales</taxon>
        <taxon>Volvocaceae</taxon>
        <taxon>Pleodorina</taxon>
    </lineage>
</organism>
<dbReference type="InterPro" id="IPR045011">
    <property type="entry name" value="TYRAAT1/2"/>
</dbReference>
<dbReference type="GO" id="GO:0004665">
    <property type="term" value="F:prephenate dehydrogenase (NADP+) activity"/>
    <property type="evidence" value="ECO:0007669"/>
    <property type="project" value="InterPro"/>
</dbReference>
<feature type="domain" description="Prephenate/arogenate dehydrogenase" evidence="2">
    <location>
        <begin position="89"/>
        <end position="368"/>
    </location>
</feature>
<dbReference type="SUPFAM" id="SSF48179">
    <property type="entry name" value="6-phosphogluconate dehydrogenase C-terminal domain-like"/>
    <property type="match status" value="1"/>
</dbReference>
<evidence type="ECO:0000259" key="2">
    <source>
        <dbReference type="PROSITE" id="PS51176"/>
    </source>
</evidence>
<dbReference type="PANTHER" id="PTHR43207:SF4">
    <property type="entry name" value="AROGENATE DEHYDROGENASE 2, CHLOROPLASTIC"/>
    <property type="match status" value="1"/>
</dbReference>
<protein>
    <recommendedName>
        <fullName evidence="2">Prephenate/arogenate dehydrogenase domain-containing protein</fullName>
    </recommendedName>
</protein>